<dbReference type="InterPro" id="IPR001900">
    <property type="entry name" value="RNase_II/R"/>
</dbReference>
<dbReference type="GO" id="GO:0003723">
    <property type="term" value="F:RNA binding"/>
    <property type="evidence" value="ECO:0007669"/>
    <property type="project" value="InterPro"/>
</dbReference>
<dbReference type="eggNOG" id="COG0557">
    <property type="taxonomic scope" value="Bacteria"/>
</dbReference>
<protein>
    <submittedName>
        <fullName evidence="3">Exoribonuclease R</fullName>
    </submittedName>
</protein>
<organism evidence="3 4">
    <name type="scientific">Kytococcus sedentarius (strain ATCC 14392 / DSM 20547 / JCM 11482 / CCUG 33030 / NBRC 15357 / NCTC 11040 / CCM 314 / 541)</name>
    <name type="common">Micrococcus sedentarius</name>
    <dbReference type="NCBI Taxonomy" id="478801"/>
    <lineage>
        <taxon>Bacteria</taxon>
        <taxon>Bacillati</taxon>
        <taxon>Actinomycetota</taxon>
        <taxon>Actinomycetes</taxon>
        <taxon>Micrococcales</taxon>
        <taxon>Kytococcaceae</taxon>
        <taxon>Kytococcus</taxon>
    </lineage>
</organism>
<dbReference type="Pfam" id="PF18614">
    <property type="entry name" value="RNase_II_C_S1"/>
    <property type="match status" value="1"/>
</dbReference>
<dbReference type="InterPro" id="IPR040596">
    <property type="entry name" value="RNase_II_C_S1"/>
</dbReference>
<evidence type="ECO:0000256" key="1">
    <source>
        <dbReference type="SAM" id="MobiDB-lite"/>
    </source>
</evidence>
<feature type="region of interest" description="Disordered" evidence="1">
    <location>
        <begin position="1"/>
        <end position="20"/>
    </location>
</feature>
<evidence type="ECO:0000313" key="3">
    <source>
        <dbReference type="EMBL" id="ACV06248.1"/>
    </source>
</evidence>
<dbReference type="PANTHER" id="PTHR23355:SF9">
    <property type="entry name" value="DIS3-LIKE EXONUCLEASE 2"/>
    <property type="match status" value="1"/>
</dbReference>
<dbReference type="SUPFAM" id="SSF50249">
    <property type="entry name" value="Nucleic acid-binding proteins"/>
    <property type="match status" value="1"/>
</dbReference>
<dbReference type="GO" id="GO:0004540">
    <property type="term" value="F:RNA nuclease activity"/>
    <property type="evidence" value="ECO:0007669"/>
    <property type="project" value="InterPro"/>
</dbReference>
<gene>
    <name evidence="3" type="ordered locus">Ksed_12120</name>
</gene>
<feature type="domain" description="RNB" evidence="2">
    <location>
        <begin position="68"/>
        <end position="385"/>
    </location>
</feature>
<dbReference type="InterPro" id="IPR050180">
    <property type="entry name" value="RNR_Ribonuclease"/>
</dbReference>
<dbReference type="SMART" id="SM00955">
    <property type="entry name" value="RNB"/>
    <property type="match status" value="1"/>
</dbReference>
<dbReference type="RefSeq" id="WP_015779193.1">
    <property type="nucleotide sequence ID" value="NC_013169.1"/>
</dbReference>
<keyword evidence="4" id="KW-1185">Reference proteome</keyword>
<accession>C7NH91</accession>
<proteinExistence type="predicted"/>
<dbReference type="HOGENOM" id="CLU_038135_1_0_11"/>
<reference evidence="3 4" key="1">
    <citation type="journal article" date="2009" name="Stand. Genomic Sci.">
        <title>Complete genome sequence of Kytococcus sedentarius type strain (541).</title>
        <authorList>
            <person name="Sims D."/>
            <person name="Brettin T."/>
            <person name="Detter J.C."/>
            <person name="Han C."/>
            <person name="Lapidus A."/>
            <person name="Copeland A."/>
            <person name="Glavina Del Rio T."/>
            <person name="Nolan M."/>
            <person name="Chen F."/>
            <person name="Lucas S."/>
            <person name="Tice H."/>
            <person name="Cheng J.F."/>
            <person name="Bruce D."/>
            <person name="Goodwin L."/>
            <person name="Pitluck S."/>
            <person name="Ovchinnikova G."/>
            <person name="Pati A."/>
            <person name="Ivanova N."/>
            <person name="Mavrommatis K."/>
            <person name="Chen A."/>
            <person name="Palaniappan K."/>
            <person name="D'haeseleer P."/>
            <person name="Chain P."/>
            <person name="Bristow J."/>
            <person name="Eisen J.A."/>
            <person name="Markowitz V."/>
            <person name="Hugenholtz P."/>
            <person name="Schneider S."/>
            <person name="Goker M."/>
            <person name="Pukall R."/>
            <person name="Kyrpides N.C."/>
            <person name="Klenk H.P."/>
        </authorList>
    </citation>
    <scope>NUCLEOTIDE SEQUENCE [LARGE SCALE GENOMIC DNA]</scope>
    <source>
        <strain evidence="4">ATCC 14392 / DSM 20547 / JCM 11482 / CCUG 33030 / NBRC 15357 / NCTC 11040 / CCM 314 / 541</strain>
    </source>
</reference>
<dbReference type="Proteomes" id="UP000006666">
    <property type="component" value="Chromosome"/>
</dbReference>
<dbReference type="KEGG" id="kse:Ksed_12120"/>
<evidence type="ECO:0000313" key="4">
    <source>
        <dbReference type="Proteomes" id="UP000006666"/>
    </source>
</evidence>
<dbReference type="STRING" id="478801.Ksed_12120"/>
<dbReference type="InterPro" id="IPR012340">
    <property type="entry name" value="NA-bd_OB-fold"/>
</dbReference>
<dbReference type="AlphaFoldDB" id="C7NH91"/>
<sequence length="489" mass="53286">MAHPHLTLRPGHPDPSTATDAEAVRPAAAPALVEAFEAIRAEHEIPAEFPPEVLAEAEEVAGTDVLPERDERAVEFITIDPEGSMDLDQAMHIEREGDGFLVRYAIADVPAFVAPEGAIAAESLRRGLTIYCPDERTPLHPPVMSEGAASLLPEEDRPAFVWELHLDAAGAVTSASVGRAAVRSRRRYTYVEAQEQIDDGSAEETLLLLKEVGVLRIEQEKARGGATLPMPEQEVEAEGGHFVTRFRPLLPAEDWNAQISLMTGMAAADLMLGAKVGILRTMPDPETQDIDALRRQARGLRVDWPQEMSYGDFLRSLDTTDGRHLFLVHEATSLFRGAGYTAFDGQEPEVRTQSAIAAPYAHATAPLRRLVDRFVLEICAAICAEQDIPAWAREALPELPELMKAAGSRAKSVERACVDAVEAAVLHPHVGEEFDGIVVDVDDSDGFTVQIPEPAVVARAQGQVEPGDEVRVRLTEADVREHRLAFELA</sequence>
<evidence type="ECO:0000259" key="2">
    <source>
        <dbReference type="SMART" id="SM00955"/>
    </source>
</evidence>
<dbReference type="PANTHER" id="PTHR23355">
    <property type="entry name" value="RIBONUCLEASE"/>
    <property type="match status" value="1"/>
</dbReference>
<dbReference type="GO" id="GO:0006402">
    <property type="term" value="P:mRNA catabolic process"/>
    <property type="evidence" value="ECO:0007669"/>
    <property type="project" value="TreeGrafter"/>
</dbReference>
<name>C7NH91_KYTSD</name>
<dbReference type="Pfam" id="PF00773">
    <property type="entry name" value="RNB"/>
    <property type="match status" value="1"/>
</dbReference>
<dbReference type="EMBL" id="CP001686">
    <property type="protein sequence ID" value="ACV06248.1"/>
    <property type="molecule type" value="Genomic_DNA"/>
</dbReference>